<dbReference type="EMBL" id="NKQU01000614">
    <property type="protein sequence ID" value="OZI83893.1"/>
    <property type="molecule type" value="Genomic_DNA"/>
</dbReference>
<dbReference type="Proteomes" id="UP000217163">
    <property type="component" value="Unassembled WGS sequence"/>
</dbReference>
<accession>A0A261WD72</accession>
<reference evidence="3" key="1">
    <citation type="journal article" date="2016" name="Sci. Rep.">
        <title>Genome analysis of the kiwifruit canker pathogen Pseudomonas syringae pv. actinidiae biovar 5.</title>
        <authorList>
            <person name="Fujikawa T."/>
            <person name="Sawada H."/>
        </authorList>
    </citation>
    <scope>NUCLEOTIDE SEQUENCE [LARGE SCALE GENOMIC DNA]</scope>
    <source>
        <strain evidence="3">MAFF 212061</strain>
    </source>
</reference>
<evidence type="ECO:0000313" key="2">
    <source>
        <dbReference type="EMBL" id="OZI83893.1"/>
    </source>
</evidence>
<evidence type="ECO:0000313" key="3">
    <source>
        <dbReference type="Proteomes" id="UP000217163"/>
    </source>
</evidence>
<keyword evidence="1" id="KW-0472">Membrane</keyword>
<comment type="caution">
    <text evidence="2">The sequence shown here is derived from an EMBL/GenBank/DDBJ whole genome shotgun (WGS) entry which is preliminary data.</text>
</comment>
<dbReference type="AlphaFoldDB" id="A0A261WD72"/>
<feature type="transmembrane region" description="Helical" evidence="1">
    <location>
        <begin position="7"/>
        <end position="26"/>
    </location>
</feature>
<keyword evidence="1" id="KW-1133">Transmembrane helix</keyword>
<protein>
    <submittedName>
        <fullName evidence="2">Uncharacterized protein</fullName>
    </submittedName>
</protein>
<evidence type="ECO:0000256" key="1">
    <source>
        <dbReference type="SAM" id="Phobius"/>
    </source>
</evidence>
<name>A0A261WD72_9PSED</name>
<keyword evidence="1" id="KW-0812">Transmembrane</keyword>
<proteinExistence type="predicted"/>
<gene>
    <name evidence="2" type="ORF">CFN58_28490</name>
</gene>
<sequence length="62" mass="7240">MNRLLERLLALVFFMPLMFAGAWLGFEIPGVDHGTRTAFFVSWMIAMAFVVDQICKRIFREK</sequence>
<organism evidence="2 3">
    <name type="scientific">Pseudomonas avellanae</name>
    <dbReference type="NCBI Taxonomy" id="46257"/>
    <lineage>
        <taxon>Bacteria</taxon>
        <taxon>Pseudomonadati</taxon>
        <taxon>Pseudomonadota</taxon>
        <taxon>Gammaproteobacteria</taxon>
        <taxon>Pseudomonadales</taxon>
        <taxon>Pseudomonadaceae</taxon>
        <taxon>Pseudomonas</taxon>
    </lineage>
</organism>
<feature type="transmembrane region" description="Helical" evidence="1">
    <location>
        <begin position="38"/>
        <end position="55"/>
    </location>
</feature>